<evidence type="ECO:0000256" key="2">
    <source>
        <dbReference type="ARBA" id="ARBA00022475"/>
    </source>
</evidence>
<comment type="caution">
    <text evidence="12">The sequence shown here is derived from an EMBL/GenBank/DDBJ whole genome shotgun (WGS) entry which is preliminary data.</text>
</comment>
<dbReference type="AlphaFoldDB" id="A0A1D1UEH1"/>
<keyword evidence="3 10" id="KW-0812">Transmembrane</keyword>
<evidence type="ECO:0000256" key="4">
    <source>
        <dbReference type="ARBA" id="ARBA00022989"/>
    </source>
</evidence>
<dbReference type="PANTHER" id="PTHR24241:SF161">
    <property type="entry name" value="G-PROTEIN COUPLED RECEPTORS FAMILY 1 PROFILE DOMAIN-CONTAINING PROTEIN"/>
    <property type="match status" value="1"/>
</dbReference>
<proteinExistence type="inferred from homology"/>
<dbReference type="GO" id="GO:0042277">
    <property type="term" value="F:peptide binding"/>
    <property type="evidence" value="ECO:0007669"/>
    <property type="project" value="TreeGrafter"/>
</dbReference>
<keyword evidence="8 10" id="KW-0325">Glycoprotein</keyword>
<dbReference type="PRINTS" id="PR00237">
    <property type="entry name" value="GPCRRHODOPSN"/>
</dbReference>
<dbReference type="Proteomes" id="UP000186922">
    <property type="component" value="Unassembled WGS sequence"/>
</dbReference>
<dbReference type="PRINTS" id="PR00896">
    <property type="entry name" value="VASOPRESSINR"/>
</dbReference>
<comment type="caution">
    <text evidence="10">Lacks conserved residue(s) required for the propagation of feature annotation.</text>
</comment>
<sequence length="132" mass="15273">MDFDNSTLGSSKNRTLPAYLETRDEELAKVEIGILGTIFAVALLGNAAVLSILLWRKKKVTRMYFFIFHLSVADLVVAFFNIFPQMVWDITWRFQGNDMGCKTVKFLQVFALYLSTWVLVMMVRHLLPFKRS</sequence>
<keyword evidence="9 10" id="KW-0807">Transducer</keyword>
<keyword evidence="4 10" id="KW-1133">Transmembrane helix</keyword>
<feature type="transmembrane region" description="Helical" evidence="10">
    <location>
        <begin position="64"/>
        <end position="86"/>
    </location>
</feature>
<keyword evidence="7 10" id="KW-0675">Receptor</keyword>
<dbReference type="Pfam" id="PF00001">
    <property type="entry name" value="7tm_1"/>
    <property type="match status" value="1"/>
</dbReference>
<dbReference type="SUPFAM" id="SSF81321">
    <property type="entry name" value="Family A G protein-coupled receptor-like"/>
    <property type="match status" value="1"/>
</dbReference>
<dbReference type="InterPro" id="IPR017452">
    <property type="entry name" value="GPCR_Rhodpsn_7TM"/>
</dbReference>
<comment type="subcellular location">
    <subcellularLocation>
        <location evidence="1 10">Cell membrane</location>
        <topology evidence="1 10">Multi-pass membrane protein</topology>
    </subcellularLocation>
</comment>
<comment type="similarity">
    <text evidence="10">Belongs to the G-protein coupled receptor 1 family. Vasopressin/oxytocin receptor subfamily.</text>
</comment>
<evidence type="ECO:0000256" key="6">
    <source>
        <dbReference type="ARBA" id="ARBA00023136"/>
    </source>
</evidence>
<keyword evidence="5 10" id="KW-0297">G-protein coupled receptor</keyword>
<evidence type="ECO:0000256" key="7">
    <source>
        <dbReference type="ARBA" id="ARBA00023170"/>
    </source>
</evidence>
<evidence type="ECO:0000256" key="1">
    <source>
        <dbReference type="ARBA" id="ARBA00004651"/>
    </source>
</evidence>
<dbReference type="InterPro" id="IPR000276">
    <property type="entry name" value="GPCR_Rhodpsn"/>
</dbReference>
<keyword evidence="6 10" id="KW-0472">Membrane</keyword>
<dbReference type="OrthoDB" id="6435638at2759"/>
<evidence type="ECO:0000313" key="12">
    <source>
        <dbReference type="EMBL" id="GAU87881.1"/>
    </source>
</evidence>
<protein>
    <recommendedName>
        <fullName evidence="11">G-protein coupled receptors family 1 profile domain-containing protein</fullName>
    </recommendedName>
</protein>
<keyword evidence="2" id="KW-1003">Cell membrane</keyword>
<dbReference type="InterPro" id="IPR001817">
    <property type="entry name" value="Vasoprsn_rcpt"/>
</dbReference>
<dbReference type="GO" id="GO:0005000">
    <property type="term" value="F:vasopressin receptor activity"/>
    <property type="evidence" value="ECO:0007669"/>
    <property type="project" value="InterPro"/>
</dbReference>
<dbReference type="PANTHER" id="PTHR24241">
    <property type="entry name" value="NEUROPEPTIDE RECEPTOR-RELATED G-PROTEIN COUPLED RECEPTOR"/>
    <property type="match status" value="1"/>
</dbReference>
<name>A0A1D1UEH1_RAMVA</name>
<accession>A0A1D1UEH1</accession>
<evidence type="ECO:0000313" key="13">
    <source>
        <dbReference type="Proteomes" id="UP000186922"/>
    </source>
</evidence>
<organism evidence="12 13">
    <name type="scientific">Ramazzottius varieornatus</name>
    <name type="common">Water bear</name>
    <name type="synonym">Tardigrade</name>
    <dbReference type="NCBI Taxonomy" id="947166"/>
    <lineage>
        <taxon>Eukaryota</taxon>
        <taxon>Metazoa</taxon>
        <taxon>Ecdysozoa</taxon>
        <taxon>Tardigrada</taxon>
        <taxon>Eutardigrada</taxon>
        <taxon>Parachela</taxon>
        <taxon>Hypsibioidea</taxon>
        <taxon>Ramazzottiidae</taxon>
        <taxon>Ramazzottius</taxon>
    </lineage>
</organism>
<feature type="domain" description="G-protein coupled receptors family 1 profile" evidence="11">
    <location>
        <begin position="45"/>
        <end position="122"/>
    </location>
</feature>
<gene>
    <name evidence="12" type="primary">RvY_00669-1</name>
    <name evidence="12" type="synonym">RvY_00669.1</name>
    <name evidence="12" type="ORF">RvY_00669</name>
</gene>
<feature type="transmembrane region" description="Helical" evidence="10">
    <location>
        <begin position="106"/>
        <end position="127"/>
    </location>
</feature>
<feature type="transmembrane region" description="Helical" evidence="10">
    <location>
        <begin position="32"/>
        <end position="55"/>
    </location>
</feature>
<dbReference type="GO" id="GO:0005886">
    <property type="term" value="C:plasma membrane"/>
    <property type="evidence" value="ECO:0007669"/>
    <property type="project" value="UniProtKB-SubCell"/>
</dbReference>
<evidence type="ECO:0000256" key="9">
    <source>
        <dbReference type="ARBA" id="ARBA00023224"/>
    </source>
</evidence>
<dbReference type="EMBL" id="BDGG01000001">
    <property type="protein sequence ID" value="GAU87881.1"/>
    <property type="molecule type" value="Genomic_DNA"/>
</dbReference>
<dbReference type="GO" id="GO:0032870">
    <property type="term" value="P:cellular response to hormone stimulus"/>
    <property type="evidence" value="ECO:0007669"/>
    <property type="project" value="TreeGrafter"/>
</dbReference>
<dbReference type="Gene3D" id="1.20.1070.10">
    <property type="entry name" value="Rhodopsin 7-helix transmembrane proteins"/>
    <property type="match status" value="1"/>
</dbReference>
<evidence type="ECO:0000259" key="11">
    <source>
        <dbReference type="PROSITE" id="PS50262"/>
    </source>
</evidence>
<reference evidence="12 13" key="1">
    <citation type="journal article" date="2016" name="Nat. Commun.">
        <title>Extremotolerant tardigrade genome and improved radiotolerance of human cultured cells by tardigrade-unique protein.</title>
        <authorList>
            <person name="Hashimoto T."/>
            <person name="Horikawa D.D."/>
            <person name="Saito Y."/>
            <person name="Kuwahara H."/>
            <person name="Kozuka-Hata H."/>
            <person name="Shin-I T."/>
            <person name="Minakuchi Y."/>
            <person name="Ohishi K."/>
            <person name="Motoyama A."/>
            <person name="Aizu T."/>
            <person name="Enomoto A."/>
            <person name="Kondo K."/>
            <person name="Tanaka S."/>
            <person name="Hara Y."/>
            <person name="Koshikawa S."/>
            <person name="Sagara H."/>
            <person name="Miura T."/>
            <person name="Yokobori S."/>
            <person name="Miyagawa K."/>
            <person name="Suzuki Y."/>
            <person name="Kubo T."/>
            <person name="Oyama M."/>
            <person name="Kohara Y."/>
            <person name="Fujiyama A."/>
            <person name="Arakawa K."/>
            <person name="Katayama T."/>
            <person name="Toyoda A."/>
            <person name="Kunieda T."/>
        </authorList>
    </citation>
    <scope>NUCLEOTIDE SEQUENCE [LARGE SCALE GENOMIC DNA]</scope>
    <source>
        <strain evidence="12 13">YOKOZUNA-1</strain>
    </source>
</reference>
<dbReference type="PROSITE" id="PS50262">
    <property type="entry name" value="G_PROTEIN_RECEP_F1_2"/>
    <property type="match status" value="1"/>
</dbReference>
<keyword evidence="13" id="KW-1185">Reference proteome</keyword>
<evidence type="ECO:0000256" key="5">
    <source>
        <dbReference type="ARBA" id="ARBA00023040"/>
    </source>
</evidence>
<evidence type="ECO:0000256" key="3">
    <source>
        <dbReference type="ARBA" id="ARBA00022692"/>
    </source>
</evidence>
<evidence type="ECO:0000256" key="8">
    <source>
        <dbReference type="ARBA" id="ARBA00023180"/>
    </source>
</evidence>
<evidence type="ECO:0000256" key="10">
    <source>
        <dbReference type="RuleBase" id="RU046427"/>
    </source>
</evidence>
<dbReference type="STRING" id="947166.A0A1D1UEH1"/>